<evidence type="ECO:0000259" key="1">
    <source>
        <dbReference type="Pfam" id="PF09509"/>
    </source>
</evidence>
<dbReference type="InterPro" id="IPR012654">
    <property type="entry name" value="CHP02391"/>
</dbReference>
<dbReference type="AlphaFoldDB" id="A0A7I9VJU3"/>
<sequence>MGLNPCIGEEEQRVLRAIFIAPEDVNVPQFRAKHPKDRKIVDRLIGRYITTRSDHYRLTLAGLYACDMDGARHIIEMFNALIPALQKLYVADPAGQKNIPLVLEQARANGLPSVVAADATRALSYVLPELNVCGGWNWGSSGTTISSFTLTDLVYDLEPLPIRVLADEVPGPPVAFITVERIQAAADDVIRFMAHYRTTPLDPNVGKHEFSGPTLMESVGISPGLLNDAVMMSESTGFVTSVADRAAAPYRFRRVWLTDDGRAYARELQDGCARRQPTAPPVRALDISALHDSVKRVAERLATDGHLRQAVMDTYIALDNEVASRSGLGENGDALMNKAFAPRVGTAAVLQLSTNDEEQTGFMFLYKGAMKAVRNRYTHRSDLAPGSAEEAAEWLAFVSLLFRVLDSAKRN</sequence>
<organism evidence="2 3">
    <name type="scientific">Anaeromyxobacter diazotrophicus</name>
    <dbReference type="NCBI Taxonomy" id="2590199"/>
    <lineage>
        <taxon>Bacteria</taxon>
        <taxon>Pseudomonadati</taxon>
        <taxon>Myxococcota</taxon>
        <taxon>Myxococcia</taxon>
        <taxon>Myxococcales</taxon>
        <taxon>Cystobacterineae</taxon>
        <taxon>Anaeromyxobacteraceae</taxon>
        <taxon>Anaeromyxobacter</taxon>
    </lineage>
</organism>
<dbReference type="Pfam" id="PF09509">
    <property type="entry name" value="Hypoth_Ymh"/>
    <property type="match status" value="1"/>
</dbReference>
<dbReference type="EMBL" id="BJTG01000003">
    <property type="protein sequence ID" value="GEJ56676.1"/>
    <property type="molecule type" value="Genomic_DNA"/>
</dbReference>
<keyword evidence="3" id="KW-1185">Reference proteome</keyword>
<proteinExistence type="predicted"/>
<dbReference type="NCBIfam" id="TIGR02391">
    <property type="entry name" value="hypoth_ymh"/>
    <property type="match status" value="1"/>
</dbReference>
<evidence type="ECO:0000313" key="3">
    <source>
        <dbReference type="Proteomes" id="UP000503640"/>
    </source>
</evidence>
<name>A0A7I9VJU3_9BACT</name>
<dbReference type="RefSeq" id="WP_176064166.1">
    <property type="nucleotide sequence ID" value="NZ_BJTG01000003.1"/>
</dbReference>
<evidence type="ECO:0000313" key="2">
    <source>
        <dbReference type="EMBL" id="GEJ56676.1"/>
    </source>
</evidence>
<dbReference type="Proteomes" id="UP000503640">
    <property type="component" value="Unassembled WGS sequence"/>
</dbReference>
<feature type="domain" description="Conserved hypothetical protein CHP02391" evidence="1">
    <location>
        <begin position="290"/>
        <end position="405"/>
    </location>
</feature>
<protein>
    <recommendedName>
        <fullName evidence="1">Conserved hypothetical protein CHP02391 domain-containing protein</fullName>
    </recommendedName>
</protein>
<reference evidence="3" key="1">
    <citation type="journal article" date="2020" name="Appl. Environ. Microbiol.">
        <title>Diazotrophic Anaeromyxobacter Isolates from Soils.</title>
        <authorList>
            <person name="Masuda Y."/>
            <person name="Yamanaka H."/>
            <person name="Xu Z.X."/>
            <person name="Shiratori Y."/>
            <person name="Aono T."/>
            <person name="Amachi S."/>
            <person name="Senoo K."/>
            <person name="Itoh H."/>
        </authorList>
    </citation>
    <scope>NUCLEOTIDE SEQUENCE [LARGE SCALE GENOMIC DNA]</scope>
    <source>
        <strain evidence="3">R267</strain>
    </source>
</reference>
<comment type="caution">
    <text evidence="2">The sequence shown here is derived from an EMBL/GenBank/DDBJ whole genome shotgun (WGS) entry which is preliminary data.</text>
</comment>
<accession>A0A7I9VJU3</accession>
<gene>
    <name evidence="2" type="ORF">AMYX_14170</name>
</gene>